<proteinExistence type="predicted"/>
<accession>A0A8S5T1R7</accession>
<name>A0A8S5T1R7_9CAUD</name>
<evidence type="ECO:0000313" key="1">
    <source>
        <dbReference type="EMBL" id="DAF57308.1"/>
    </source>
</evidence>
<protein>
    <submittedName>
        <fullName evidence="1">Uncharacterized protein</fullName>
    </submittedName>
</protein>
<sequence length="35" mass="4190">MRKKQGFGPVITRLSLLNIRPNKNQEVEICMYKKR</sequence>
<organism evidence="1">
    <name type="scientific">Podoviridae sp. ctuch15</name>
    <dbReference type="NCBI Taxonomy" id="2827752"/>
    <lineage>
        <taxon>Viruses</taxon>
        <taxon>Duplodnaviria</taxon>
        <taxon>Heunggongvirae</taxon>
        <taxon>Uroviricota</taxon>
        <taxon>Caudoviricetes</taxon>
    </lineage>
</organism>
<reference evidence="1" key="1">
    <citation type="journal article" date="2021" name="Proc. Natl. Acad. Sci. U.S.A.">
        <title>A Catalog of Tens of Thousands of Viruses from Human Metagenomes Reveals Hidden Associations with Chronic Diseases.</title>
        <authorList>
            <person name="Tisza M.J."/>
            <person name="Buck C.B."/>
        </authorList>
    </citation>
    <scope>NUCLEOTIDE SEQUENCE</scope>
    <source>
        <strain evidence="1">Ctuch15</strain>
    </source>
</reference>
<dbReference type="EMBL" id="BK032731">
    <property type="protein sequence ID" value="DAF57308.1"/>
    <property type="molecule type" value="Genomic_DNA"/>
</dbReference>